<evidence type="ECO:0000256" key="1">
    <source>
        <dbReference type="SAM" id="Phobius"/>
    </source>
</evidence>
<dbReference type="InterPro" id="IPR025495">
    <property type="entry name" value="DUF4386"/>
</dbReference>
<dbReference type="Proteomes" id="UP001183643">
    <property type="component" value="Unassembled WGS sequence"/>
</dbReference>
<feature type="transmembrane region" description="Helical" evidence="1">
    <location>
        <begin position="192"/>
        <end position="210"/>
    </location>
</feature>
<name>A0AAE3YRX6_9ACTN</name>
<dbReference type="RefSeq" id="WP_310369927.1">
    <property type="nucleotide sequence ID" value="NZ_JAVDYB010000001.1"/>
</dbReference>
<protein>
    <recommendedName>
        <fullName evidence="4">DUF4386 domain-containing protein</fullName>
    </recommendedName>
</protein>
<evidence type="ECO:0008006" key="4">
    <source>
        <dbReference type="Google" id="ProtNLM"/>
    </source>
</evidence>
<dbReference type="Pfam" id="PF14329">
    <property type="entry name" value="DUF4386"/>
    <property type="match status" value="1"/>
</dbReference>
<reference evidence="2" key="1">
    <citation type="submission" date="2023-07" db="EMBL/GenBank/DDBJ databases">
        <title>Sequencing the genomes of 1000 actinobacteria strains.</title>
        <authorList>
            <person name="Klenk H.-P."/>
        </authorList>
    </citation>
    <scope>NUCLEOTIDE SEQUENCE</scope>
    <source>
        <strain evidence="2">DSM 44707</strain>
    </source>
</reference>
<dbReference type="AlphaFoldDB" id="A0AAE3YRX6"/>
<feature type="transmembrane region" description="Helical" evidence="1">
    <location>
        <begin position="161"/>
        <end position="180"/>
    </location>
</feature>
<keyword evidence="3" id="KW-1185">Reference proteome</keyword>
<keyword evidence="1" id="KW-1133">Transmembrane helix</keyword>
<dbReference type="EMBL" id="JAVDYB010000001">
    <property type="protein sequence ID" value="MDR7277555.1"/>
    <property type="molecule type" value="Genomic_DNA"/>
</dbReference>
<feature type="transmembrane region" description="Helical" evidence="1">
    <location>
        <begin position="84"/>
        <end position="111"/>
    </location>
</feature>
<accession>A0AAE3YRX6</accession>
<evidence type="ECO:0000313" key="2">
    <source>
        <dbReference type="EMBL" id="MDR7277555.1"/>
    </source>
</evidence>
<comment type="caution">
    <text evidence="2">The sequence shown here is derived from an EMBL/GenBank/DDBJ whole genome shotgun (WGS) entry which is preliminary data.</text>
</comment>
<keyword evidence="1" id="KW-0472">Membrane</keyword>
<gene>
    <name evidence="2" type="ORF">J2S41_004333</name>
</gene>
<organism evidence="2 3">
    <name type="scientific">Catenuloplanes atrovinosus</name>
    <dbReference type="NCBI Taxonomy" id="137266"/>
    <lineage>
        <taxon>Bacteria</taxon>
        <taxon>Bacillati</taxon>
        <taxon>Actinomycetota</taxon>
        <taxon>Actinomycetes</taxon>
        <taxon>Micromonosporales</taxon>
        <taxon>Micromonosporaceae</taxon>
        <taxon>Catenuloplanes</taxon>
    </lineage>
</organism>
<sequence length="227" mass="23545">MRATARLTGLFYLALAVAGALGYLTVRPMLFAAGDPAGTLANLTTQPGLARAGIALELFLVLAQSLCAVWFYRLFRPVDPFAAACIAAFGLINGIAVLGSAAALGTAYQIAADPFDGAAGAVQLLYLLGDNLWTAGSIFFGLWLIPMGVCVLRAGGMPRALGWLLIAGGPLYVASAFTPYLLPGTPLVDDLLAIPASIGEIWMVLYLLILGPRGIRTPTPTPAPALT</sequence>
<feature type="transmembrane region" description="Helical" evidence="1">
    <location>
        <begin position="52"/>
        <end position="72"/>
    </location>
</feature>
<feature type="transmembrane region" description="Helical" evidence="1">
    <location>
        <begin position="131"/>
        <end position="154"/>
    </location>
</feature>
<evidence type="ECO:0000313" key="3">
    <source>
        <dbReference type="Proteomes" id="UP001183643"/>
    </source>
</evidence>
<keyword evidence="1" id="KW-0812">Transmembrane</keyword>
<proteinExistence type="predicted"/>